<dbReference type="PROSITE" id="PS00430">
    <property type="entry name" value="TONB_DEPENDENT_REC_1"/>
    <property type="match status" value="1"/>
</dbReference>
<protein>
    <submittedName>
        <fullName evidence="3">Nickel transport protein</fullName>
    </submittedName>
</protein>
<feature type="compositionally biased region" description="Polar residues" evidence="1">
    <location>
        <begin position="117"/>
        <end position="141"/>
    </location>
</feature>
<name>A0A1T4K0D8_9FIRM</name>
<dbReference type="AlphaFoldDB" id="A0A1T4K0D8"/>
<evidence type="ECO:0000256" key="2">
    <source>
        <dbReference type="SAM" id="Phobius"/>
    </source>
</evidence>
<organism evidence="3 4">
    <name type="scientific">Selenihalanaerobacter shriftii</name>
    <dbReference type="NCBI Taxonomy" id="142842"/>
    <lineage>
        <taxon>Bacteria</taxon>
        <taxon>Bacillati</taxon>
        <taxon>Bacillota</taxon>
        <taxon>Clostridia</taxon>
        <taxon>Halanaerobiales</taxon>
        <taxon>Halobacteroidaceae</taxon>
        <taxon>Selenihalanaerobacter</taxon>
    </lineage>
</organism>
<keyword evidence="2" id="KW-0472">Membrane</keyword>
<reference evidence="4" key="1">
    <citation type="submission" date="2017-02" db="EMBL/GenBank/DDBJ databases">
        <authorList>
            <person name="Varghese N."/>
            <person name="Submissions S."/>
        </authorList>
    </citation>
    <scope>NUCLEOTIDE SEQUENCE [LARGE SCALE GENOMIC DNA]</scope>
    <source>
        <strain evidence="4">ATCC BAA-73</strain>
    </source>
</reference>
<dbReference type="EMBL" id="FUWM01000005">
    <property type="protein sequence ID" value="SJZ35946.1"/>
    <property type="molecule type" value="Genomic_DNA"/>
</dbReference>
<dbReference type="Proteomes" id="UP000190625">
    <property type="component" value="Unassembled WGS sequence"/>
</dbReference>
<dbReference type="OrthoDB" id="9795418at2"/>
<gene>
    <name evidence="3" type="ORF">SAMN02745118_00541</name>
</gene>
<evidence type="ECO:0000256" key="1">
    <source>
        <dbReference type="SAM" id="MobiDB-lite"/>
    </source>
</evidence>
<feature type="transmembrane region" description="Helical" evidence="2">
    <location>
        <begin position="7"/>
        <end position="29"/>
    </location>
</feature>
<keyword evidence="2" id="KW-0812">Transmembrane</keyword>
<dbReference type="RefSeq" id="WP_078809050.1">
    <property type="nucleotide sequence ID" value="NZ_FUWM01000005.1"/>
</dbReference>
<keyword evidence="4" id="KW-1185">Reference proteome</keyword>
<feature type="region of interest" description="Disordered" evidence="1">
    <location>
        <begin position="116"/>
        <end position="147"/>
    </location>
</feature>
<accession>A0A1T4K0D8</accession>
<dbReference type="InterPro" id="IPR010916">
    <property type="entry name" value="TonB_box_CS"/>
</dbReference>
<keyword evidence="2" id="KW-1133">Transmembrane helix</keyword>
<proteinExistence type="predicted"/>
<evidence type="ECO:0000313" key="4">
    <source>
        <dbReference type="Proteomes" id="UP000190625"/>
    </source>
</evidence>
<sequence>MKNYKSVNLFSLILMVVIMITLIAMPVYAHRVVAYAYISGDSIVVEAAFGNGAPINEGLVEVYGPKGKLLLEGKTDAKGVYKFKIPQKSDLKIVVGSKMGHQAQYSIKKEELPEIDVQNSTETELSNQNSINEESSVTDINNTHDESTKVDKGKFISKEEFRSILQDELAKQVAPLNKKITQLQRKKGPGITEILGGIGYIFGLMGVVFYFKAKGE</sequence>
<feature type="transmembrane region" description="Helical" evidence="2">
    <location>
        <begin position="194"/>
        <end position="211"/>
    </location>
</feature>
<dbReference type="STRING" id="142842.SAMN02745118_00541"/>
<evidence type="ECO:0000313" key="3">
    <source>
        <dbReference type="EMBL" id="SJZ35946.1"/>
    </source>
</evidence>